<dbReference type="AlphaFoldDB" id="A0A6G4W788"/>
<keyword evidence="4 5" id="KW-0472">Membrane</keyword>
<keyword evidence="7" id="KW-1185">Reference proteome</keyword>
<dbReference type="PANTHER" id="PTHR35814:SF1">
    <property type="entry name" value="GLUTATHIONE S-TRANSFERASE-RELATED"/>
    <property type="match status" value="1"/>
</dbReference>
<dbReference type="EMBL" id="JAAKZF010000001">
    <property type="protein sequence ID" value="NGO50030.1"/>
    <property type="molecule type" value="Genomic_DNA"/>
</dbReference>
<keyword evidence="3 5" id="KW-1133">Transmembrane helix</keyword>
<evidence type="ECO:0000256" key="2">
    <source>
        <dbReference type="ARBA" id="ARBA00022692"/>
    </source>
</evidence>
<evidence type="ECO:0008006" key="8">
    <source>
        <dbReference type="Google" id="ProtNLM"/>
    </source>
</evidence>
<comment type="subcellular location">
    <subcellularLocation>
        <location evidence="1">Membrane</location>
    </subcellularLocation>
</comment>
<dbReference type="Pfam" id="PF01124">
    <property type="entry name" value="MAPEG"/>
    <property type="match status" value="1"/>
</dbReference>
<keyword evidence="2 5" id="KW-0812">Transmembrane</keyword>
<dbReference type="GO" id="GO:0016020">
    <property type="term" value="C:membrane"/>
    <property type="evidence" value="ECO:0007669"/>
    <property type="project" value="UniProtKB-SubCell"/>
</dbReference>
<dbReference type="SUPFAM" id="SSF161084">
    <property type="entry name" value="MAPEG domain-like"/>
    <property type="match status" value="1"/>
</dbReference>
<organism evidence="6 7">
    <name type="scientific">Allomesorhizobium camelthorni</name>
    <dbReference type="NCBI Taxonomy" id="475069"/>
    <lineage>
        <taxon>Bacteria</taxon>
        <taxon>Pseudomonadati</taxon>
        <taxon>Pseudomonadota</taxon>
        <taxon>Alphaproteobacteria</taxon>
        <taxon>Hyphomicrobiales</taxon>
        <taxon>Phyllobacteriaceae</taxon>
        <taxon>Allomesorhizobium</taxon>
    </lineage>
</organism>
<sequence>MSLPIVITPIFIGLFVIVQVPLTLIVGMRRVQTGIRFFGGDDDVLLRRMRAHGNYTETVPIALLAMGCAEVLGMPSAALWVGGGFLAAGRIAHATEILRSGWGPGRSGGMVLTFLAMLEFGAWSLWRSLFQI</sequence>
<dbReference type="Proteomes" id="UP001642900">
    <property type="component" value="Unassembled WGS sequence"/>
</dbReference>
<feature type="transmembrane region" description="Helical" evidence="5">
    <location>
        <begin position="58"/>
        <end position="88"/>
    </location>
</feature>
<dbReference type="PANTHER" id="PTHR35814">
    <property type="match status" value="1"/>
</dbReference>
<evidence type="ECO:0000256" key="4">
    <source>
        <dbReference type="ARBA" id="ARBA00023136"/>
    </source>
</evidence>
<dbReference type="InterPro" id="IPR023352">
    <property type="entry name" value="MAPEG-like_dom_sf"/>
</dbReference>
<feature type="transmembrane region" description="Helical" evidence="5">
    <location>
        <begin position="108"/>
        <end position="126"/>
    </location>
</feature>
<evidence type="ECO:0000313" key="6">
    <source>
        <dbReference type="EMBL" id="NGO50030.1"/>
    </source>
</evidence>
<accession>A0A6G4W788</accession>
<comment type="caution">
    <text evidence="6">The sequence shown here is derived from an EMBL/GenBank/DDBJ whole genome shotgun (WGS) entry which is preliminary data.</text>
</comment>
<name>A0A6G4W788_9HYPH</name>
<protein>
    <recommendedName>
        <fullName evidence="8">MAPEG family protein</fullName>
    </recommendedName>
</protein>
<evidence type="ECO:0000313" key="7">
    <source>
        <dbReference type="Proteomes" id="UP001642900"/>
    </source>
</evidence>
<dbReference type="InterPro" id="IPR001129">
    <property type="entry name" value="Membr-assoc_MAPEG"/>
</dbReference>
<evidence type="ECO:0000256" key="5">
    <source>
        <dbReference type="SAM" id="Phobius"/>
    </source>
</evidence>
<feature type="transmembrane region" description="Helical" evidence="5">
    <location>
        <begin position="6"/>
        <end position="26"/>
    </location>
</feature>
<reference evidence="6 7" key="1">
    <citation type="submission" date="2020-02" db="EMBL/GenBank/DDBJ databases">
        <title>Genome sequence of strain CCNWXJ40-4.</title>
        <authorList>
            <person name="Gao J."/>
            <person name="Sun J."/>
        </authorList>
    </citation>
    <scope>NUCLEOTIDE SEQUENCE [LARGE SCALE GENOMIC DNA]</scope>
    <source>
        <strain evidence="6 7">CCNWXJ 40-4</strain>
    </source>
</reference>
<evidence type="ECO:0000256" key="1">
    <source>
        <dbReference type="ARBA" id="ARBA00004370"/>
    </source>
</evidence>
<proteinExistence type="predicted"/>
<evidence type="ECO:0000256" key="3">
    <source>
        <dbReference type="ARBA" id="ARBA00022989"/>
    </source>
</evidence>
<gene>
    <name evidence="6" type="ORF">G6N73_02370</name>
</gene>
<dbReference type="Gene3D" id="1.20.120.550">
    <property type="entry name" value="Membrane associated eicosanoid/glutathione metabolism-like domain"/>
    <property type="match status" value="1"/>
</dbReference>